<dbReference type="Proteomes" id="UP000663879">
    <property type="component" value="Unassembled WGS sequence"/>
</dbReference>
<keyword evidence="4" id="KW-1185">Reference proteome</keyword>
<dbReference type="SUPFAM" id="SSF52540">
    <property type="entry name" value="P-loop containing nucleoside triphosphate hydrolases"/>
    <property type="match status" value="1"/>
</dbReference>
<reference evidence="3" key="1">
    <citation type="submission" date="2021-02" db="EMBL/GenBank/DDBJ databases">
        <authorList>
            <person name="Nowell W R."/>
        </authorList>
    </citation>
    <scope>NUCLEOTIDE SEQUENCE</scope>
    <source>
        <strain evidence="3">Ploen Becks lab</strain>
    </source>
</reference>
<evidence type="ECO:0000256" key="2">
    <source>
        <dbReference type="SAM" id="SignalP"/>
    </source>
</evidence>
<feature type="signal peptide" evidence="2">
    <location>
        <begin position="1"/>
        <end position="22"/>
    </location>
</feature>
<sequence length="1293" mass="149976">MRIQAVLLNQFWVLWLVRNVYSDLANLKDVYDDNKEDDDDVDTKSDSLTQNSIHSDDSTVYDEEDEKVNEISENMNTLVIRSVYGFQSQTIIFLKFIIQITHIKKNDLFDFVQESYDYIDANSNNLNTKNFIMFLGLYGTGKTTLVNYLSGVPLVSKKLNYRWIIDVESKENSLPGFEIGHGMYFKTLIPAGHQPNGKDYAFIDNPGFSWNLQTSILNSLYDFRYKIKSKNKNIWLSNEMIIQLYSMIKDIKLLLDFKKTSFVNEIFTYSAYSIMLSEVVSLIPNNVEQIEIYSSFFVNIDTSFVIPTEKYSTNAPNLIIISPKIIIEKEMIINLSCNREPSYPDNKEKADYEENGKDGLDGYNGGNLIILTNEISDIDKIVFQSRGGKGGPGQNGGDGRDGQKGQDATVDEFKIKYYDCLNNYEKSLSWGFKIFGPDKTVYSKLMDTKNCGITRKQKQIDKTCKFCLGTADIKDILDFELFGKPGKVGGNAGNGGCGGRGGQNGNLILLHVESENIAVIEYKSKYFEYGQNGRSGRIGLGGYYGDSFLQRIEIKTYAAGYSSRITVDFTNSSIIKSNERNKDGNIVFRNCPKNFIMHSNKNAIDHSLIYKSETFYISSFAKRNNLLKDLSLKELNFPIEIISAGLIKPNLFDLIERVKVFNRHSFPDLLESLKIEILEIKSKKQYNDLVINYILSTVQSEIYRSRLNRHVVLVVDLDNYIDFSMKNILEWKKLNIELKNEFENKETSIEKAIMESLTQITEMKAKSVLKQEVLVEKKNQLQEKIALRKFLNIFKIVSFVFENEFVNFINFVIEKSLSNDLNTEISQDFKEKLQNFLEKSNSTKNEENFNFMNITNISSEKLKWLKKGSDSAKLLKMFYDIQTDTGKLGENLEACIEEINKNRENYDMLYETENNIIDLRDQMLTKSIKNIKNIKDNLSQKSIANLEFNKWKIQDELNNLKFNILNNLKNFEFKDQIEMNKMMDLYPHLEKTKQERDFANFVADLSLTEKTHSIPKEYELEILSLKKILASNLIIETFGNVIKTYKYFSFPFHCDIDIELNEVNFDYQDYDKIIETYSEKLQKISRQIKSDKYLLKPSRDNFKETYEFDLNRPFYSWSFNSNSNELTSLLKGEKLIILADINQVSHQFDAIKFNSIQIHIELLNSKALDEQLQRLLKQFDVELTYLGASYFKFKNKIYEFNLDYDKIIIKTKYGSTNRFENTNESTRKLFSNQPLLSPYTFWSIQLSGFNKFESDLIFKQIIDLIKNSDLRIYLIGSGTFVSKKFPPLNKMNC</sequence>
<feature type="region of interest" description="Disordered" evidence="1">
    <location>
        <begin position="34"/>
        <end position="59"/>
    </location>
</feature>
<accession>A0A814BCE0</accession>
<dbReference type="OrthoDB" id="2386367at2759"/>
<feature type="compositionally biased region" description="Gly residues" evidence="1">
    <location>
        <begin position="387"/>
        <end position="397"/>
    </location>
</feature>
<feature type="region of interest" description="Disordered" evidence="1">
    <location>
        <begin position="387"/>
        <end position="406"/>
    </location>
</feature>
<evidence type="ECO:0000256" key="1">
    <source>
        <dbReference type="SAM" id="MobiDB-lite"/>
    </source>
</evidence>
<comment type="caution">
    <text evidence="3">The sequence shown here is derived from an EMBL/GenBank/DDBJ whole genome shotgun (WGS) entry which is preliminary data.</text>
</comment>
<feature type="chain" id="PRO_5032476443" evidence="2">
    <location>
        <begin position="23"/>
        <end position="1293"/>
    </location>
</feature>
<gene>
    <name evidence="3" type="ORF">OXX778_LOCUS12711</name>
</gene>
<organism evidence="3 4">
    <name type="scientific">Brachionus calyciflorus</name>
    <dbReference type="NCBI Taxonomy" id="104777"/>
    <lineage>
        <taxon>Eukaryota</taxon>
        <taxon>Metazoa</taxon>
        <taxon>Spiralia</taxon>
        <taxon>Gnathifera</taxon>
        <taxon>Rotifera</taxon>
        <taxon>Eurotatoria</taxon>
        <taxon>Monogononta</taxon>
        <taxon>Pseudotrocha</taxon>
        <taxon>Ploima</taxon>
        <taxon>Brachionidae</taxon>
        <taxon>Brachionus</taxon>
    </lineage>
</organism>
<keyword evidence="2" id="KW-0732">Signal</keyword>
<dbReference type="EMBL" id="CAJNOC010002339">
    <property type="protein sequence ID" value="CAF0927314.1"/>
    <property type="molecule type" value="Genomic_DNA"/>
</dbReference>
<name>A0A814BCE0_9BILA</name>
<protein>
    <submittedName>
        <fullName evidence="3">Uncharacterized protein</fullName>
    </submittedName>
</protein>
<evidence type="ECO:0000313" key="4">
    <source>
        <dbReference type="Proteomes" id="UP000663879"/>
    </source>
</evidence>
<dbReference type="InterPro" id="IPR027417">
    <property type="entry name" value="P-loop_NTPase"/>
</dbReference>
<evidence type="ECO:0000313" key="3">
    <source>
        <dbReference type="EMBL" id="CAF0927314.1"/>
    </source>
</evidence>
<proteinExistence type="predicted"/>